<gene>
    <name evidence="2" type="ORF">BOVATA_037450</name>
</gene>
<dbReference type="EMBL" id="BDSA01000004">
    <property type="protein sequence ID" value="GBE62252.1"/>
    <property type="molecule type" value="Genomic_DNA"/>
</dbReference>
<dbReference type="VEuPathDB" id="PiroplasmaDB:BOVATA_037450"/>
<evidence type="ECO:0000256" key="1">
    <source>
        <dbReference type="SAM" id="SignalP"/>
    </source>
</evidence>
<feature type="signal peptide" evidence="1">
    <location>
        <begin position="1"/>
        <end position="24"/>
    </location>
</feature>
<sequence>MLVNVRHVLAAAVLIPAIILSADAPYYLQDTPTKDVLLRAYAVATVGMMRHCVKVLEYIERRSHIRFDSDEANDAKLMFDKATDAAHQVAYLFGVSKDDLDTSKNKVSDMEVVLKEKKVPQDLDFADIFKRVQFVLERCTMFGQFVAKVMREKSKSKHFEIDFGDIDDKITIEFPKIWIGPLHMVYKSMNINSSSIEPGQILGTRLQLWGAREFGTTAASVDRLDEHITWYYPQLFNKCANDLIVSMWNAIVENSDEENRTIIAALNKLANMNEAFRIDAK</sequence>
<comment type="caution">
    <text evidence="2">The sequence shown here is derived from an EMBL/GenBank/DDBJ whole genome shotgun (WGS) entry which is preliminary data.</text>
</comment>
<keyword evidence="3" id="KW-1185">Reference proteome</keyword>
<accession>A0A2H6KGY3</accession>
<dbReference type="OrthoDB" id="366070at2759"/>
<dbReference type="RefSeq" id="XP_028868495.1">
    <property type="nucleotide sequence ID" value="XM_029012662.1"/>
</dbReference>
<feature type="chain" id="PRO_5014116406" evidence="1">
    <location>
        <begin position="25"/>
        <end position="281"/>
    </location>
</feature>
<dbReference type="GeneID" id="39876022"/>
<keyword evidence="1" id="KW-0732">Signal</keyword>
<organism evidence="2 3">
    <name type="scientific">Babesia ovata</name>
    <dbReference type="NCBI Taxonomy" id="189622"/>
    <lineage>
        <taxon>Eukaryota</taxon>
        <taxon>Sar</taxon>
        <taxon>Alveolata</taxon>
        <taxon>Apicomplexa</taxon>
        <taxon>Aconoidasida</taxon>
        <taxon>Piroplasmida</taxon>
        <taxon>Babesiidae</taxon>
        <taxon>Babesia</taxon>
    </lineage>
</organism>
<evidence type="ECO:0000313" key="2">
    <source>
        <dbReference type="EMBL" id="GBE62252.1"/>
    </source>
</evidence>
<name>A0A2H6KGY3_9APIC</name>
<evidence type="ECO:0000313" key="3">
    <source>
        <dbReference type="Proteomes" id="UP000236319"/>
    </source>
</evidence>
<proteinExistence type="predicted"/>
<reference evidence="2 3" key="1">
    <citation type="journal article" date="2017" name="BMC Genomics">
        <title>Whole-genome assembly of Babesia ovata and comparative genomics between closely related pathogens.</title>
        <authorList>
            <person name="Yamagishi J."/>
            <person name="Asada M."/>
            <person name="Hakimi H."/>
            <person name="Tanaka T.Q."/>
            <person name="Sugimoto C."/>
            <person name="Kawazu S."/>
        </authorList>
    </citation>
    <scope>NUCLEOTIDE SEQUENCE [LARGE SCALE GENOMIC DNA]</scope>
    <source>
        <strain evidence="2 3">Miyake</strain>
    </source>
</reference>
<dbReference type="AlphaFoldDB" id="A0A2H6KGY3"/>
<dbReference type="Proteomes" id="UP000236319">
    <property type="component" value="Unassembled WGS sequence"/>
</dbReference>
<protein>
    <submittedName>
        <fullName evidence="2">Sel1 repeat containing protein, putative</fullName>
    </submittedName>
</protein>